<name>A0A7G7WUH4_9GENT</name>
<keyword evidence="1" id="KW-0812">Transmembrane</keyword>
<gene>
    <name evidence="2" type="primary">chlB</name>
</gene>
<evidence type="ECO:0000256" key="1">
    <source>
        <dbReference type="SAM" id="Phobius"/>
    </source>
</evidence>
<dbReference type="AlphaFoldDB" id="A0A7G7WUH4"/>
<proteinExistence type="predicted"/>
<feature type="transmembrane region" description="Helical" evidence="1">
    <location>
        <begin position="12"/>
        <end position="34"/>
    </location>
</feature>
<dbReference type="EMBL" id="MT228731">
    <property type="protein sequence ID" value="QNH70700.1"/>
    <property type="molecule type" value="Genomic_DNA"/>
</dbReference>
<dbReference type="GeneID" id="60456803"/>
<accession>A0A7G7WUH4</accession>
<keyword evidence="1" id="KW-0472">Membrane</keyword>
<organism evidence="2">
    <name type="scientific">Tripterospermum membranaceum</name>
    <dbReference type="NCBI Taxonomy" id="1608371"/>
    <lineage>
        <taxon>Eukaryota</taxon>
        <taxon>Viridiplantae</taxon>
        <taxon>Streptophyta</taxon>
        <taxon>Embryophyta</taxon>
        <taxon>Tracheophyta</taxon>
        <taxon>Spermatophyta</taxon>
        <taxon>Magnoliopsida</taxon>
        <taxon>eudicotyledons</taxon>
        <taxon>Gunneridae</taxon>
        <taxon>Pentapetalae</taxon>
        <taxon>asterids</taxon>
        <taxon>lamiids</taxon>
        <taxon>Gentianales</taxon>
        <taxon>Gentianaceae</taxon>
        <taxon>Gentianeae</taxon>
        <taxon>Gentianinae</taxon>
        <taxon>Tripterospermum</taxon>
    </lineage>
</organism>
<evidence type="ECO:0000313" key="2">
    <source>
        <dbReference type="EMBL" id="QNH70700.1"/>
    </source>
</evidence>
<geneLocation type="chloroplast" evidence="2"/>
<keyword evidence="2" id="KW-0934">Plastid</keyword>
<dbReference type="RefSeq" id="YP_009972205.1">
    <property type="nucleotide sequence ID" value="NC_051951.1"/>
</dbReference>
<sequence>MKYYLKSPSIRHAVVSIHPLSGSVVVFQTLPMVWMNPLLHPNV</sequence>
<keyword evidence="1" id="KW-1133">Transmembrane helix</keyword>
<reference evidence="2" key="1">
    <citation type="journal article" date="2020" name="BMC Plant Biol.">
        <title>Plastome phylogenomic study of Gentianeae (Gentianaceae): widespread gene tree discordance and its association with evolutionary rate heterogeneity of plastid genes.</title>
        <authorList>
            <person name="Zhang X."/>
            <person name="Sun Y."/>
            <person name="Landis J.B."/>
            <person name="Lv Z."/>
            <person name="Shen J."/>
            <person name="Zhang H."/>
            <person name="Lin N."/>
            <person name="Li L."/>
            <person name="Sun J."/>
            <person name="Deng T."/>
            <person name="Sun H."/>
            <person name="Wang H."/>
        </authorList>
    </citation>
    <scope>NUCLEOTIDE SEQUENCE</scope>
</reference>
<protein>
    <submittedName>
        <fullName evidence="2">Protochlorophyllide reductase subunit B</fullName>
    </submittedName>
</protein>
<keyword evidence="2" id="KW-0150">Chloroplast</keyword>